<dbReference type="AlphaFoldDB" id="V4A369"/>
<dbReference type="HOGENOM" id="CLU_093617_0_0_1"/>
<sequence>MSMIIAQTPKTYFGSDIQKSFGSLPGFSRAKYPREKHLPRHNYTGAGTRHKYNRCQHFTSRRIFKPSQAVGDIKRTRILPNSVRGMRFQNQRRDSQTKTTLENNFFPSLFTEMVLEAGSNPIETIKQPGEFDTQLKTVLYPKNYDSVLGWIPDVGDGRVLKEPVRNVPNDANEVRMRAIARNTIEIVGRAGNQGFEKRVLQYNNDVENNRFGNYVNWKLYSLFGLMEHRKISIGLPYKIHLQREINDDKIFFGGNASDGN</sequence>
<gene>
    <name evidence="1" type="ORF">LOTGIDRAFT_153593</name>
</gene>
<name>V4A369_LOTGI</name>
<evidence type="ECO:0000313" key="1">
    <source>
        <dbReference type="EMBL" id="ESO91162.1"/>
    </source>
</evidence>
<organism evidence="1 2">
    <name type="scientific">Lottia gigantea</name>
    <name type="common">Giant owl limpet</name>
    <dbReference type="NCBI Taxonomy" id="225164"/>
    <lineage>
        <taxon>Eukaryota</taxon>
        <taxon>Metazoa</taxon>
        <taxon>Spiralia</taxon>
        <taxon>Lophotrochozoa</taxon>
        <taxon>Mollusca</taxon>
        <taxon>Gastropoda</taxon>
        <taxon>Patellogastropoda</taxon>
        <taxon>Lottioidea</taxon>
        <taxon>Lottiidae</taxon>
        <taxon>Lottia</taxon>
    </lineage>
</organism>
<reference evidence="1 2" key="1">
    <citation type="journal article" date="2013" name="Nature">
        <title>Insights into bilaterian evolution from three spiralian genomes.</title>
        <authorList>
            <person name="Simakov O."/>
            <person name="Marletaz F."/>
            <person name="Cho S.J."/>
            <person name="Edsinger-Gonzales E."/>
            <person name="Havlak P."/>
            <person name="Hellsten U."/>
            <person name="Kuo D.H."/>
            <person name="Larsson T."/>
            <person name="Lv J."/>
            <person name="Arendt D."/>
            <person name="Savage R."/>
            <person name="Osoegawa K."/>
            <person name="de Jong P."/>
            <person name="Grimwood J."/>
            <person name="Chapman J.A."/>
            <person name="Shapiro H."/>
            <person name="Aerts A."/>
            <person name="Otillar R.P."/>
            <person name="Terry A.Y."/>
            <person name="Boore J.L."/>
            <person name="Grigoriev I.V."/>
            <person name="Lindberg D.R."/>
            <person name="Seaver E.C."/>
            <person name="Weisblat D.A."/>
            <person name="Putnam N.H."/>
            <person name="Rokhsar D.S."/>
        </authorList>
    </citation>
    <scope>NUCLEOTIDE SEQUENCE [LARGE SCALE GENOMIC DNA]</scope>
</reference>
<dbReference type="RefSeq" id="XP_009057868.1">
    <property type="nucleotide sequence ID" value="XM_009059620.1"/>
</dbReference>
<evidence type="ECO:0000313" key="2">
    <source>
        <dbReference type="Proteomes" id="UP000030746"/>
    </source>
</evidence>
<dbReference type="CTD" id="20236036"/>
<dbReference type="OrthoDB" id="6761856at2759"/>
<accession>V4A369</accession>
<protein>
    <submittedName>
        <fullName evidence="1">Uncharacterized protein</fullName>
    </submittedName>
</protein>
<dbReference type="GeneID" id="20236036"/>
<dbReference type="Proteomes" id="UP000030746">
    <property type="component" value="Unassembled WGS sequence"/>
</dbReference>
<keyword evidence="2" id="KW-1185">Reference proteome</keyword>
<proteinExistence type="predicted"/>
<dbReference type="EMBL" id="KB202283">
    <property type="protein sequence ID" value="ESO91162.1"/>
    <property type="molecule type" value="Genomic_DNA"/>
</dbReference>
<dbReference type="KEGG" id="lgi:LOTGIDRAFT_153593"/>